<reference evidence="11" key="1">
    <citation type="submission" date="2023-07" db="EMBL/GenBank/DDBJ databases">
        <title>A chromosome-level genome assembly of Lolium multiflorum.</title>
        <authorList>
            <person name="Chen Y."/>
            <person name="Copetti D."/>
            <person name="Kolliker R."/>
            <person name="Studer B."/>
        </authorList>
    </citation>
    <scope>NUCLEOTIDE SEQUENCE</scope>
    <source>
        <strain evidence="11">02402/16</strain>
        <tissue evidence="11">Leaf</tissue>
    </source>
</reference>
<feature type="region of interest" description="Disordered" evidence="9">
    <location>
        <begin position="1"/>
        <end position="49"/>
    </location>
</feature>
<dbReference type="Gene3D" id="3.30.730.10">
    <property type="entry name" value="AP2/ERF domain"/>
    <property type="match status" value="1"/>
</dbReference>
<dbReference type="InterPro" id="IPR036955">
    <property type="entry name" value="AP2/ERF_dom_sf"/>
</dbReference>
<keyword evidence="12" id="KW-1185">Reference proteome</keyword>
<evidence type="ECO:0000256" key="4">
    <source>
        <dbReference type="ARBA" id="ARBA00023125"/>
    </source>
</evidence>
<dbReference type="InterPro" id="IPR001471">
    <property type="entry name" value="AP2/ERF_dom"/>
</dbReference>
<feature type="domain" description="AP2/ERF" evidence="10">
    <location>
        <begin position="57"/>
        <end position="116"/>
    </location>
</feature>
<gene>
    <name evidence="11" type="ORF">QYE76_006785</name>
</gene>
<protein>
    <recommendedName>
        <fullName evidence="10">AP2/ERF domain-containing protein</fullName>
    </recommendedName>
</protein>
<evidence type="ECO:0000256" key="9">
    <source>
        <dbReference type="SAM" id="MobiDB-lite"/>
    </source>
</evidence>
<evidence type="ECO:0000256" key="8">
    <source>
        <dbReference type="ARBA" id="ARBA00024343"/>
    </source>
</evidence>
<keyword evidence="6" id="KW-0804">Transcription</keyword>
<dbReference type="PRINTS" id="PR00367">
    <property type="entry name" value="ETHRSPELEMNT"/>
</dbReference>
<comment type="similarity">
    <text evidence="8">Belongs to the AP2/ERF transcription factor family. ERF subfamily.</text>
</comment>
<dbReference type="CDD" id="cd00018">
    <property type="entry name" value="AP2"/>
    <property type="match status" value="1"/>
</dbReference>
<evidence type="ECO:0000256" key="6">
    <source>
        <dbReference type="ARBA" id="ARBA00023163"/>
    </source>
</evidence>
<evidence type="ECO:0000256" key="1">
    <source>
        <dbReference type="ARBA" id="ARBA00004123"/>
    </source>
</evidence>
<keyword evidence="3" id="KW-0346">Stress response</keyword>
<evidence type="ECO:0000256" key="2">
    <source>
        <dbReference type="ARBA" id="ARBA00023015"/>
    </source>
</evidence>
<dbReference type="EMBL" id="JAUUTY010000005">
    <property type="protein sequence ID" value="KAK1632470.1"/>
    <property type="molecule type" value="Genomic_DNA"/>
</dbReference>
<comment type="subcellular location">
    <subcellularLocation>
        <location evidence="1">Nucleus</location>
    </subcellularLocation>
</comment>
<keyword evidence="2" id="KW-0805">Transcription regulation</keyword>
<dbReference type="PANTHER" id="PTHR31839">
    <property type="entry name" value="DEHYDRATION-RESPONSIVE ELEMENT-BINDING PROTEIN 1D"/>
    <property type="match status" value="1"/>
</dbReference>
<keyword evidence="5" id="KW-0010">Activator</keyword>
<evidence type="ECO:0000256" key="5">
    <source>
        <dbReference type="ARBA" id="ARBA00023159"/>
    </source>
</evidence>
<dbReference type="PANTHER" id="PTHR31839:SF10">
    <property type="entry name" value="DEHYDRATION-RESPONSIVE ELEMENT-BINDING PROTEIN 1A"/>
    <property type="match status" value="1"/>
</dbReference>
<accession>A0AAD8RWA8</accession>
<comment type="caution">
    <text evidence="11">The sequence shown here is derived from an EMBL/GenBank/DDBJ whole genome shotgun (WGS) entry which is preliminary data.</text>
</comment>
<dbReference type="Pfam" id="PF00847">
    <property type="entry name" value="AP2"/>
    <property type="match status" value="1"/>
</dbReference>
<proteinExistence type="inferred from homology"/>
<dbReference type="GO" id="GO:0003700">
    <property type="term" value="F:DNA-binding transcription factor activity"/>
    <property type="evidence" value="ECO:0007669"/>
    <property type="project" value="InterPro"/>
</dbReference>
<dbReference type="SMART" id="SM00380">
    <property type="entry name" value="AP2"/>
    <property type="match status" value="1"/>
</dbReference>
<dbReference type="GO" id="GO:0005634">
    <property type="term" value="C:nucleus"/>
    <property type="evidence" value="ECO:0007669"/>
    <property type="project" value="UniProtKB-SubCell"/>
</dbReference>
<feature type="compositionally biased region" description="Low complexity" evidence="9">
    <location>
        <begin position="158"/>
        <end position="171"/>
    </location>
</feature>
<feature type="region of interest" description="Disordered" evidence="9">
    <location>
        <begin position="154"/>
        <end position="182"/>
    </location>
</feature>
<dbReference type="GO" id="GO:0003677">
    <property type="term" value="F:DNA binding"/>
    <property type="evidence" value="ECO:0007669"/>
    <property type="project" value="UniProtKB-KW"/>
</dbReference>
<evidence type="ECO:0000259" key="10">
    <source>
        <dbReference type="PROSITE" id="PS51032"/>
    </source>
</evidence>
<dbReference type="AlphaFoldDB" id="A0AAD8RWA8"/>
<evidence type="ECO:0000313" key="12">
    <source>
        <dbReference type="Proteomes" id="UP001231189"/>
    </source>
</evidence>
<organism evidence="11 12">
    <name type="scientific">Lolium multiflorum</name>
    <name type="common">Italian ryegrass</name>
    <name type="synonym">Lolium perenne subsp. multiflorum</name>
    <dbReference type="NCBI Taxonomy" id="4521"/>
    <lineage>
        <taxon>Eukaryota</taxon>
        <taxon>Viridiplantae</taxon>
        <taxon>Streptophyta</taxon>
        <taxon>Embryophyta</taxon>
        <taxon>Tracheophyta</taxon>
        <taxon>Spermatophyta</taxon>
        <taxon>Magnoliopsida</taxon>
        <taxon>Liliopsida</taxon>
        <taxon>Poales</taxon>
        <taxon>Poaceae</taxon>
        <taxon>BOP clade</taxon>
        <taxon>Pooideae</taxon>
        <taxon>Poodae</taxon>
        <taxon>Poeae</taxon>
        <taxon>Poeae Chloroplast Group 2 (Poeae type)</taxon>
        <taxon>Loliodinae</taxon>
        <taxon>Loliinae</taxon>
        <taxon>Lolium</taxon>
    </lineage>
</organism>
<evidence type="ECO:0000313" key="11">
    <source>
        <dbReference type="EMBL" id="KAK1632470.1"/>
    </source>
</evidence>
<name>A0AAD8RWA8_LOLMU</name>
<keyword evidence="7" id="KW-0539">Nucleus</keyword>
<evidence type="ECO:0000256" key="3">
    <source>
        <dbReference type="ARBA" id="ARBA00023016"/>
    </source>
</evidence>
<dbReference type="Proteomes" id="UP001231189">
    <property type="component" value="Unassembled WGS sequence"/>
</dbReference>
<keyword evidence="4" id="KW-0238">DNA-binding</keyword>
<dbReference type="InterPro" id="IPR045277">
    <property type="entry name" value="DRE1A-I"/>
</dbReference>
<sequence>MCPVKEEMGGESGSPCSGDYYSPSTSSELQQVHSQKQTPWTKRPAGRTKFRETRHPVYRGVRRRGNAGRWVCEVRVPGRRGSRLWVGTFDTAEIAARAHDAAMLALAAGDSCLNFADSAELLAVSASSYRTLDEVRQAVTEAVEDFERHHALSEDALSGTSASTPSSSSSVTDDETSSSPWIEDSPFELEVLSDMGWDLYYSSLAQGMLMAPPTAAAALGDYGEVNLADVPLWSYQS</sequence>
<feature type="compositionally biased region" description="Polar residues" evidence="9">
    <location>
        <begin position="22"/>
        <end position="40"/>
    </location>
</feature>
<dbReference type="PROSITE" id="PS51032">
    <property type="entry name" value="AP2_ERF"/>
    <property type="match status" value="1"/>
</dbReference>
<evidence type="ECO:0000256" key="7">
    <source>
        <dbReference type="ARBA" id="ARBA00023242"/>
    </source>
</evidence>
<dbReference type="InterPro" id="IPR016177">
    <property type="entry name" value="DNA-bd_dom_sf"/>
</dbReference>
<dbReference type="SUPFAM" id="SSF54171">
    <property type="entry name" value="DNA-binding domain"/>
    <property type="match status" value="1"/>
</dbReference>